<dbReference type="CDD" id="cd03255">
    <property type="entry name" value="ABC_MJ0796_LolCDE_FtsE"/>
    <property type="match status" value="1"/>
</dbReference>
<evidence type="ECO:0000256" key="4">
    <source>
        <dbReference type="SAM" id="MobiDB-lite"/>
    </source>
</evidence>
<feature type="compositionally biased region" description="Pro residues" evidence="4">
    <location>
        <begin position="12"/>
        <end position="23"/>
    </location>
</feature>
<sequence>MNTTPHDSGTPIPAPPVAPPHPGPAGVQPLLQATNLVKTYPGAHALRGVSIGVSRGQALAIMGPSGSGKTMLLHCLAGLITPDAGTVAFQPGGGPPVQVSTLDRRERARLRRESFGFVFQQGLLMPELTAVENIAVAGMLGGMKRQVAFAAAMDWLHSLGLEAHAGKRIGQLSGGQAQRVAVARSQITSPEITFADEPTGALDSHTSHEVMSILLASTAGAGRALVVVTHDPHVAARAHHRIHVRDGLIDDGKAQGTARVDGTAHVGGAAGVDGVGGAAGVEGAA</sequence>
<evidence type="ECO:0000259" key="5">
    <source>
        <dbReference type="PROSITE" id="PS50893"/>
    </source>
</evidence>
<dbReference type="AlphaFoldDB" id="A0A8J2U1G1"/>
<gene>
    <name evidence="6" type="ORF">GCM10011333_34080</name>
</gene>
<dbReference type="InterPro" id="IPR003593">
    <property type="entry name" value="AAA+_ATPase"/>
</dbReference>
<dbReference type="InterPro" id="IPR027417">
    <property type="entry name" value="P-loop_NTPase"/>
</dbReference>
<reference evidence="6" key="1">
    <citation type="journal article" date="2014" name="Int. J. Syst. Evol. Microbiol.">
        <title>Complete genome sequence of Corynebacterium casei LMG S-19264T (=DSM 44701T), isolated from a smear-ripened cheese.</title>
        <authorList>
            <consortium name="US DOE Joint Genome Institute (JGI-PGF)"/>
            <person name="Walter F."/>
            <person name="Albersmeier A."/>
            <person name="Kalinowski J."/>
            <person name="Ruckert C."/>
        </authorList>
    </citation>
    <scope>NUCLEOTIDE SEQUENCE</scope>
    <source>
        <strain evidence="6">CGMCC 1.12785</strain>
    </source>
</reference>
<keyword evidence="7" id="KW-1185">Reference proteome</keyword>
<feature type="region of interest" description="Disordered" evidence="4">
    <location>
        <begin position="1"/>
        <end position="27"/>
    </location>
</feature>
<feature type="domain" description="ABC transporter" evidence="5">
    <location>
        <begin position="31"/>
        <end position="272"/>
    </location>
</feature>
<evidence type="ECO:0000313" key="6">
    <source>
        <dbReference type="EMBL" id="GGA28528.1"/>
    </source>
</evidence>
<organism evidence="6 7">
    <name type="scientific">Sediminivirga luteola</name>
    <dbReference type="NCBI Taxonomy" id="1774748"/>
    <lineage>
        <taxon>Bacteria</taxon>
        <taxon>Bacillati</taxon>
        <taxon>Actinomycetota</taxon>
        <taxon>Actinomycetes</taxon>
        <taxon>Micrococcales</taxon>
        <taxon>Brevibacteriaceae</taxon>
        <taxon>Sediminivirga</taxon>
    </lineage>
</organism>
<dbReference type="RefSeq" id="WP_188552073.1">
    <property type="nucleotide sequence ID" value="NZ_BMFY01000025.1"/>
</dbReference>
<evidence type="ECO:0000256" key="3">
    <source>
        <dbReference type="ARBA" id="ARBA00022840"/>
    </source>
</evidence>
<proteinExistence type="predicted"/>
<dbReference type="SUPFAM" id="SSF52540">
    <property type="entry name" value="P-loop containing nucleoside triphosphate hydrolases"/>
    <property type="match status" value="1"/>
</dbReference>
<dbReference type="PROSITE" id="PS50893">
    <property type="entry name" value="ABC_TRANSPORTER_2"/>
    <property type="match status" value="1"/>
</dbReference>
<evidence type="ECO:0000256" key="1">
    <source>
        <dbReference type="ARBA" id="ARBA00022448"/>
    </source>
</evidence>
<protein>
    <submittedName>
        <fullName evidence="6">ABC transporter ATP-binding protein</fullName>
    </submittedName>
</protein>
<dbReference type="InterPro" id="IPR015854">
    <property type="entry name" value="ABC_transpr_LolD-like"/>
</dbReference>
<evidence type="ECO:0000313" key="7">
    <source>
        <dbReference type="Proteomes" id="UP000616114"/>
    </source>
</evidence>
<dbReference type="Pfam" id="PF00005">
    <property type="entry name" value="ABC_tran"/>
    <property type="match status" value="1"/>
</dbReference>
<dbReference type="InterPro" id="IPR017911">
    <property type="entry name" value="MacB-like_ATP-bd"/>
</dbReference>
<dbReference type="SMART" id="SM00382">
    <property type="entry name" value="AAA"/>
    <property type="match status" value="1"/>
</dbReference>
<dbReference type="EMBL" id="BMFY01000025">
    <property type="protein sequence ID" value="GGA28528.1"/>
    <property type="molecule type" value="Genomic_DNA"/>
</dbReference>
<reference evidence="6" key="2">
    <citation type="submission" date="2020-09" db="EMBL/GenBank/DDBJ databases">
        <authorList>
            <person name="Sun Q."/>
            <person name="Zhou Y."/>
        </authorList>
    </citation>
    <scope>NUCLEOTIDE SEQUENCE</scope>
    <source>
        <strain evidence="6">CGMCC 1.12785</strain>
    </source>
</reference>
<keyword evidence="1" id="KW-0813">Transport</keyword>
<dbReference type="PANTHER" id="PTHR24220:SF685">
    <property type="entry name" value="ABC TRANSPORTER RELATED"/>
    <property type="match status" value="1"/>
</dbReference>
<keyword evidence="2" id="KW-0547">Nucleotide-binding</keyword>
<dbReference type="GO" id="GO:0005524">
    <property type="term" value="F:ATP binding"/>
    <property type="evidence" value="ECO:0007669"/>
    <property type="project" value="UniProtKB-KW"/>
</dbReference>
<dbReference type="GO" id="GO:0016887">
    <property type="term" value="F:ATP hydrolysis activity"/>
    <property type="evidence" value="ECO:0007669"/>
    <property type="project" value="InterPro"/>
</dbReference>
<keyword evidence="3 6" id="KW-0067">ATP-binding</keyword>
<dbReference type="PANTHER" id="PTHR24220">
    <property type="entry name" value="IMPORT ATP-BINDING PROTEIN"/>
    <property type="match status" value="1"/>
</dbReference>
<dbReference type="Gene3D" id="3.40.50.300">
    <property type="entry name" value="P-loop containing nucleotide triphosphate hydrolases"/>
    <property type="match status" value="1"/>
</dbReference>
<dbReference type="InterPro" id="IPR003439">
    <property type="entry name" value="ABC_transporter-like_ATP-bd"/>
</dbReference>
<dbReference type="GO" id="GO:0022857">
    <property type="term" value="F:transmembrane transporter activity"/>
    <property type="evidence" value="ECO:0007669"/>
    <property type="project" value="TreeGrafter"/>
</dbReference>
<dbReference type="GO" id="GO:0005886">
    <property type="term" value="C:plasma membrane"/>
    <property type="evidence" value="ECO:0007669"/>
    <property type="project" value="TreeGrafter"/>
</dbReference>
<comment type="caution">
    <text evidence="6">The sequence shown here is derived from an EMBL/GenBank/DDBJ whole genome shotgun (WGS) entry which is preliminary data.</text>
</comment>
<dbReference type="Proteomes" id="UP000616114">
    <property type="component" value="Unassembled WGS sequence"/>
</dbReference>
<evidence type="ECO:0000256" key="2">
    <source>
        <dbReference type="ARBA" id="ARBA00022741"/>
    </source>
</evidence>
<accession>A0A8J2U1G1</accession>
<name>A0A8J2U1G1_9MICO</name>